<reference evidence="2" key="1">
    <citation type="submission" date="2023-01" db="EMBL/GenBank/DDBJ databases">
        <title>The growth and conidiation of Purpureocillium lavendulum are regulated by nitrogen source and histone H3K14 acetylation.</title>
        <authorList>
            <person name="Tang P."/>
            <person name="Han J."/>
            <person name="Zhang C."/>
            <person name="Tang P."/>
            <person name="Qi F."/>
            <person name="Zhang K."/>
            <person name="Liang L."/>
        </authorList>
    </citation>
    <scope>NUCLEOTIDE SEQUENCE</scope>
    <source>
        <strain evidence="2">YMF1.00683</strain>
    </source>
</reference>
<accession>A0AB34FW95</accession>
<organism evidence="2 3">
    <name type="scientific">Purpureocillium lavendulum</name>
    <dbReference type="NCBI Taxonomy" id="1247861"/>
    <lineage>
        <taxon>Eukaryota</taxon>
        <taxon>Fungi</taxon>
        <taxon>Dikarya</taxon>
        <taxon>Ascomycota</taxon>
        <taxon>Pezizomycotina</taxon>
        <taxon>Sordariomycetes</taxon>
        <taxon>Hypocreomycetidae</taxon>
        <taxon>Hypocreales</taxon>
        <taxon>Ophiocordycipitaceae</taxon>
        <taxon>Purpureocillium</taxon>
    </lineage>
</organism>
<feature type="region of interest" description="Disordered" evidence="1">
    <location>
        <begin position="711"/>
        <end position="762"/>
    </location>
</feature>
<keyword evidence="3" id="KW-1185">Reference proteome</keyword>
<comment type="caution">
    <text evidence="2">The sequence shown here is derived from an EMBL/GenBank/DDBJ whole genome shotgun (WGS) entry which is preliminary data.</text>
</comment>
<evidence type="ECO:0000313" key="2">
    <source>
        <dbReference type="EMBL" id="KAJ6443619.1"/>
    </source>
</evidence>
<dbReference type="AlphaFoldDB" id="A0AB34FW95"/>
<name>A0AB34FW95_9HYPO</name>
<dbReference type="Proteomes" id="UP001163105">
    <property type="component" value="Unassembled WGS sequence"/>
</dbReference>
<gene>
    <name evidence="2" type="ORF">O9K51_04798</name>
</gene>
<protein>
    <submittedName>
        <fullName evidence="2">Glyoxalase family protein</fullName>
    </submittedName>
</protein>
<dbReference type="EMBL" id="JAQHRD010000003">
    <property type="protein sequence ID" value="KAJ6443619.1"/>
    <property type="molecule type" value="Genomic_DNA"/>
</dbReference>
<proteinExistence type="predicted"/>
<evidence type="ECO:0000256" key="1">
    <source>
        <dbReference type="SAM" id="MobiDB-lite"/>
    </source>
</evidence>
<evidence type="ECO:0000313" key="3">
    <source>
        <dbReference type="Proteomes" id="UP001163105"/>
    </source>
</evidence>
<sequence length="1067" mass="119224">MLQPQRARATVTLFDHRAGTLRPYSTLNEAYNNRDIEICGDGKDRTLMLFYAREVEHAVLDLSAAEFGPDDPRAKTRAAVLKCKASNTERLCPTRDSCLALVFAFCSLATAFTMSTPFKGAQVVQATTPEASVNRAAEIVNGDQKRDIWSFLLDENEVCVLFSRVDKYTAATPNAQAHAPELVQMDTRRPRASACVRADRPTGKIHAYIVCNSTDHSLDDCAAFLAIDVEATARTVFYSWGNLPPVSLSRSTMDRILRRIGDGTLPIWSVRFSMALAKLITHPIWGGTINFHTTTTATTTMDIRVDPKFASDKDSLVRELTRWVPQPSPKSLTGFDTSGLDSLVTVIRHMHSFQVRTPWKVDTATENPILEYSWRCFESDSKASAAERAKAKQAVIEALLWNKFARRKDLGFLPLATSDIMNQTIWAREDHRLFEMTITRESPQSPFVQAREEAGDARAHAARSLLTFDRVGKDRGKDLERLLKEQFTVAADPVTGKTTIEQCNQPAFIRILYIADENAPLQLDSLRATRVPVGGVTTILGVQTYGSAMAWLVYELVALPHQTQQDVTSTAAAAATAAVEMPIDDYREYPAPGKNGERFELVLDNFRITTERRAHLMAYFKWAKPDMTEDLLQRKKCKAFHLACCQVYKNDREMGVAPQQLEIMTDFVLMDPKSEQPVWPFDRTPFEPAEYGWSSEYRAWRLRHDLGEESRELKATPAAGKEAAKDSAPGGADADEEAAKDSGTVTESLASGVGDSTLADEESSAGKALAAWKEHDARDATEMAELAASLDDTYLAREQPLPGELAKVRTEQEASARRAAFWEACVTNLSGTTPAPIVGPFEVLLPGRLGDPFVLGKDGEVLRHMNEHALYGALVLEYREREERDGTLRRTLLLDLVPQMEVTTLFGPARQLLSSAWHMVVSWATLLYRGQPMRMDEFFRVFETDATHIVLGKEPWDYIISLHLAYDGYATGKLDLRMACRKFCEERMRARERLARVLASCNAPTPVSALLSWVEREESADGSLDKHHLVLMAYMMCRQRAGMDAANAIFFVRQAFERAPASRPVFM</sequence>